<reference evidence="4 5" key="1">
    <citation type="journal article" date="2013" name="Genome Announc.">
        <title>Draft Genome Sequence of Strain JLT2015T, Belonging to the Family Sphingomonadaceae of the Alphaproteobacteria.</title>
        <authorList>
            <person name="Tang K."/>
            <person name="Liu K."/>
            <person name="Li S."/>
            <person name="Jiao N."/>
        </authorList>
    </citation>
    <scope>NUCLEOTIDE SEQUENCE [LARGE SCALE GENOMIC DNA]</scope>
    <source>
        <strain evidence="4 5">JLT2015</strain>
    </source>
</reference>
<organism evidence="4 5">
    <name type="scientific">Pacificimonas flava</name>
    <dbReference type="NCBI Taxonomy" id="1234595"/>
    <lineage>
        <taxon>Bacteria</taxon>
        <taxon>Pseudomonadati</taxon>
        <taxon>Pseudomonadota</taxon>
        <taxon>Alphaproteobacteria</taxon>
        <taxon>Sphingomonadales</taxon>
        <taxon>Sphingosinicellaceae</taxon>
        <taxon>Pacificimonas</taxon>
    </lineage>
</organism>
<keyword evidence="5" id="KW-1185">Reference proteome</keyword>
<dbReference type="SUPFAM" id="SSF55073">
    <property type="entry name" value="Nucleotide cyclase"/>
    <property type="match status" value="1"/>
</dbReference>
<dbReference type="InterPro" id="IPR050469">
    <property type="entry name" value="Diguanylate_Cyclase"/>
</dbReference>
<dbReference type="SMART" id="SM00267">
    <property type="entry name" value="GGDEF"/>
    <property type="match status" value="1"/>
</dbReference>
<dbReference type="PROSITE" id="PS50887">
    <property type="entry name" value="GGDEF"/>
    <property type="match status" value="1"/>
</dbReference>
<dbReference type="CDD" id="cd01949">
    <property type="entry name" value="GGDEF"/>
    <property type="match status" value="1"/>
</dbReference>
<protein>
    <recommendedName>
        <fullName evidence="1">diguanylate cyclase</fullName>
        <ecNumber evidence="1">2.7.7.65</ecNumber>
    </recommendedName>
</protein>
<evidence type="ECO:0000313" key="4">
    <source>
        <dbReference type="EMBL" id="EMD83613.1"/>
    </source>
</evidence>
<comment type="caution">
    <text evidence="4">The sequence shown here is derived from an EMBL/GenBank/DDBJ whole genome shotgun (WGS) entry which is preliminary data.</text>
</comment>
<dbReference type="Gene3D" id="3.30.70.270">
    <property type="match status" value="1"/>
</dbReference>
<dbReference type="Pfam" id="PF00990">
    <property type="entry name" value="GGDEF"/>
    <property type="match status" value="1"/>
</dbReference>
<evidence type="ECO:0000259" key="3">
    <source>
        <dbReference type="PROSITE" id="PS50887"/>
    </source>
</evidence>
<sequence length="349" mass="39176">MTASDDHMRETGIWERIGALMQAGGIEPTPANYDFWYRYVTGADPDLVSAVEALQRQAGRVGPREMNAIRRELYGDIGEPELWDFLARAQAQMRRIVKAVEGADADARRFSMRLFDLYAASERREREDRSGGLPSLEEVLTATEAMIEKSNALERLLDISGTQIMELKRDMKRLRSESRIDVLTGLANRKAFENYLEAQAARAVADRRPLTLAFCDIDNFKVFNDTWGHRTGDEVLRMVGENLEKLCHGIGLPARYGGEEFVIVLPGKDLDAAHDICEQVRDFIGTQRLNVQEHGERVGPVTLSVGIAELNSSDSLENLQMRADAALYLAKQKGRDRTCLESELRSKAA</sequence>
<dbReference type="AlphaFoldDB" id="M2U6I4"/>
<evidence type="ECO:0000256" key="2">
    <source>
        <dbReference type="ARBA" id="ARBA00034247"/>
    </source>
</evidence>
<dbReference type="InterPro" id="IPR029787">
    <property type="entry name" value="Nucleotide_cyclase"/>
</dbReference>
<evidence type="ECO:0000313" key="5">
    <source>
        <dbReference type="Proteomes" id="UP000011717"/>
    </source>
</evidence>
<dbReference type="EMBL" id="AMRV01000002">
    <property type="protein sequence ID" value="EMD83613.1"/>
    <property type="molecule type" value="Genomic_DNA"/>
</dbReference>
<name>M2U6I4_9SPHN</name>
<accession>M2U6I4</accession>
<comment type="catalytic activity">
    <reaction evidence="2">
        <text>2 GTP = 3',3'-c-di-GMP + 2 diphosphate</text>
        <dbReference type="Rhea" id="RHEA:24898"/>
        <dbReference type="ChEBI" id="CHEBI:33019"/>
        <dbReference type="ChEBI" id="CHEBI:37565"/>
        <dbReference type="ChEBI" id="CHEBI:58805"/>
        <dbReference type="EC" id="2.7.7.65"/>
    </reaction>
</comment>
<dbReference type="EC" id="2.7.7.65" evidence="1"/>
<feature type="domain" description="GGDEF" evidence="3">
    <location>
        <begin position="208"/>
        <end position="343"/>
    </location>
</feature>
<dbReference type="GO" id="GO:0052621">
    <property type="term" value="F:diguanylate cyclase activity"/>
    <property type="evidence" value="ECO:0007669"/>
    <property type="project" value="UniProtKB-EC"/>
</dbReference>
<proteinExistence type="predicted"/>
<dbReference type="RefSeq" id="WP_008600047.1">
    <property type="nucleotide sequence ID" value="NZ_AMRV01000002.1"/>
</dbReference>
<gene>
    <name evidence="4" type="ORF">C725_0585</name>
</gene>
<dbReference type="Proteomes" id="UP000011717">
    <property type="component" value="Unassembled WGS sequence"/>
</dbReference>
<dbReference type="NCBIfam" id="TIGR00254">
    <property type="entry name" value="GGDEF"/>
    <property type="match status" value="1"/>
</dbReference>
<evidence type="ECO:0000256" key="1">
    <source>
        <dbReference type="ARBA" id="ARBA00012528"/>
    </source>
</evidence>
<dbReference type="OrthoDB" id="9812260at2"/>
<dbReference type="FunFam" id="3.30.70.270:FF:000001">
    <property type="entry name" value="Diguanylate cyclase domain protein"/>
    <property type="match status" value="1"/>
</dbReference>
<dbReference type="PANTHER" id="PTHR45138">
    <property type="entry name" value="REGULATORY COMPONENTS OF SENSORY TRANSDUCTION SYSTEM"/>
    <property type="match status" value="1"/>
</dbReference>
<dbReference type="InterPro" id="IPR000160">
    <property type="entry name" value="GGDEF_dom"/>
</dbReference>
<dbReference type="PANTHER" id="PTHR45138:SF9">
    <property type="entry name" value="DIGUANYLATE CYCLASE DGCM-RELATED"/>
    <property type="match status" value="1"/>
</dbReference>
<dbReference type="InterPro" id="IPR043128">
    <property type="entry name" value="Rev_trsase/Diguanyl_cyclase"/>
</dbReference>